<evidence type="ECO:0000256" key="2">
    <source>
        <dbReference type="ARBA" id="ARBA00022723"/>
    </source>
</evidence>
<dbReference type="GO" id="GO:0046872">
    <property type="term" value="F:metal ion binding"/>
    <property type="evidence" value="ECO:0007669"/>
    <property type="project" value="UniProtKB-KW"/>
</dbReference>
<evidence type="ECO:0000259" key="3">
    <source>
        <dbReference type="Pfam" id="PF01557"/>
    </source>
</evidence>
<dbReference type="InterPro" id="IPR036663">
    <property type="entry name" value="Fumarylacetoacetase_C_sf"/>
</dbReference>
<dbReference type="Gene3D" id="3.90.850.10">
    <property type="entry name" value="Fumarylacetoacetase-like, C-terminal domain"/>
    <property type="match status" value="1"/>
</dbReference>
<evidence type="ECO:0000313" key="4">
    <source>
        <dbReference type="EMBL" id="VBB43990.1"/>
    </source>
</evidence>
<dbReference type="InterPro" id="IPR011234">
    <property type="entry name" value="Fumarylacetoacetase-like_C"/>
</dbReference>
<organism evidence="4">
    <name type="scientific">Uncultured Desulfatiglans sp</name>
    <dbReference type="NCBI Taxonomy" id="1748965"/>
    <lineage>
        <taxon>Bacteria</taxon>
        <taxon>Pseudomonadati</taxon>
        <taxon>Thermodesulfobacteriota</taxon>
        <taxon>Desulfobacteria</taxon>
        <taxon>Desulfatiglandales</taxon>
        <taxon>Desulfatiglandaceae</taxon>
        <taxon>Desulfatiglans</taxon>
        <taxon>environmental samples</taxon>
    </lineage>
</organism>
<sequence>MRIAQYRHGDEIRIGVIGEEGLQPVDFRGDLIDYLKQRVELRPAGAPLPFGQVLWAPAVSRPSKIVAIGLNYRDHADESGGRAPERPLLFAKFPNSVAAHGEAVTWDTSLTDKVDYEAELAVVIGRRSRNLGVGDALAAVFGYTCANDVSARDLQFGDRQWVRGKSLDSFCPLGPWIVTADAFTEPLDLEITCRVNGRLMQSSRTSRMIFNVPELVSFLSRNFTLQPGDVILTGTPSGVGAFRDPPFYLRSGDEVSVTIEGIGTLTNPCRTV</sequence>
<gene>
    <name evidence="4" type="ORF">TRIP_B330170</name>
</gene>
<reference evidence="4" key="1">
    <citation type="submission" date="2018-07" db="EMBL/GenBank/DDBJ databases">
        <authorList>
            <consortium name="Genoscope - CEA"/>
            <person name="William W."/>
        </authorList>
    </citation>
    <scope>NUCLEOTIDE SEQUENCE</scope>
    <source>
        <strain evidence="4">IK1</strain>
    </source>
</reference>
<proteinExistence type="inferred from homology"/>
<dbReference type="FunFam" id="3.90.850.10:FF:000002">
    <property type="entry name" value="2-hydroxyhepta-2,4-diene-1,7-dioate isomerase"/>
    <property type="match status" value="1"/>
</dbReference>
<feature type="domain" description="Fumarylacetoacetase-like C-terminal" evidence="3">
    <location>
        <begin position="64"/>
        <end position="268"/>
    </location>
</feature>
<dbReference type="PANTHER" id="PTHR42796">
    <property type="entry name" value="FUMARYLACETOACETATE HYDROLASE DOMAIN-CONTAINING PROTEIN 2A-RELATED"/>
    <property type="match status" value="1"/>
</dbReference>
<dbReference type="GO" id="GO:0016787">
    <property type="term" value="F:hydrolase activity"/>
    <property type="evidence" value="ECO:0007669"/>
    <property type="project" value="UniProtKB-KW"/>
</dbReference>
<dbReference type="InterPro" id="IPR051121">
    <property type="entry name" value="FAH"/>
</dbReference>
<dbReference type="EMBL" id="UPXX01000027">
    <property type="protein sequence ID" value="VBB43990.1"/>
    <property type="molecule type" value="Genomic_DNA"/>
</dbReference>
<accession>A0A653A7K7</accession>
<comment type="similarity">
    <text evidence="1">Belongs to the FAH family.</text>
</comment>
<dbReference type="GO" id="GO:0016853">
    <property type="term" value="F:isomerase activity"/>
    <property type="evidence" value="ECO:0007669"/>
    <property type="project" value="UniProtKB-ARBA"/>
</dbReference>
<dbReference type="Pfam" id="PF01557">
    <property type="entry name" value="FAA_hydrolase"/>
    <property type="match status" value="1"/>
</dbReference>
<evidence type="ECO:0000256" key="1">
    <source>
        <dbReference type="ARBA" id="ARBA00010211"/>
    </source>
</evidence>
<dbReference type="SUPFAM" id="SSF56529">
    <property type="entry name" value="FAH"/>
    <property type="match status" value="1"/>
</dbReference>
<dbReference type="PANTHER" id="PTHR42796:SF4">
    <property type="entry name" value="FUMARYLACETOACETATE HYDROLASE DOMAIN-CONTAINING PROTEIN 2A"/>
    <property type="match status" value="1"/>
</dbReference>
<dbReference type="GO" id="GO:0019752">
    <property type="term" value="P:carboxylic acid metabolic process"/>
    <property type="evidence" value="ECO:0007669"/>
    <property type="project" value="UniProtKB-ARBA"/>
</dbReference>
<protein>
    <submittedName>
        <fullName evidence="4">Fumarylacetoacetate hydrolase family protein</fullName>
    </submittedName>
</protein>
<name>A0A653A7K7_UNCDX</name>
<dbReference type="AlphaFoldDB" id="A0A653A7K7"/>
<keyword evidence="4" id="KW-0378">Hydrolase</keyword>
<keyword evidence="2" id="KW-0479">Metal-binding</keyword>